<gene>
    <name evidence="10" type="ORF">NE237_028107</name>
</gene>
<evidence type="ECO:0000256" key="6">
    <source>
        <dbReference type="ARBA" id="ARBA00022640"/>
    </source>
</evidence>
<dbReference type="Proteomes" id="UP001141806">
    <property type="component" value="Unassembled WGS sequence"/>
</dbReference>
<comment type="similarity">
    <text evidence="3">Belongs to the PsaG/PsaK family.</text>
</comment>
<keyword evidence="8" id="KW-0603">Photosystem I</keyword>
<dbReference type="OrthoDB" id="494978at2759"/>
<dbReference type="InterPro" id="IPR023618">
    <property type="entry name" value="PSI_PsaG/PsaK_dom"/>
</dbReference>
<evidence type="ECO:0000256" key="9">
    <source>
        <dbReference type="ARBA" id="ARBA00023136"/>
    </source>
</evidence>
<dbReference type="GO" id="GO:0009522">
    <property type="term" value="C:photosystem I"/>
    <property type="evidence" value="ECO:0007669"/>
    <property type="project" value="UniProtKB-KW"/>
</dbReference>
<evidence type="ECO:0000256" key="3">
    <source>
        <dbReference type="ARBA" id="ARBA00006458"/>
    </source>
</evidence>
<sequence length="180" mass="20753">MASSTMFSTMAPSSSIREHHTQIQLIPAPSYQCFRGLRTMKPTVVSLFIQTKKKKLMKRGIRVGTELNLPAVISMSTGLSILIAPQDRFFILQLIECECNEALPYQNKMTHFEARRQQANDLLKSNDPVGLNTIYVLMCKFIYSIRRLKYLSGLRNEIPFLGLFYKIEIIRETVSKEMKR</sequence>
<accession>A0A9Q0JUU3</accession>
<evidence type="ECO:0000256" key="2">
    <source>
        <dbReference type="ARBA" id="ARBA00004229"/>
    </source>
</evidence>
<evidence type="ECO:0000313" key="11">
    <source>
        <dbReference type="Proteomes" id="UP001141806"/>
    </source>
</evidence>
<proteinExistence type="inferred from homology"/>
<evidence type="ECO:0000256" key="7">
    <source>
        <dbReference type="ARBA" id="ARBA00022692"/>
    </source>
</evidence>
<keyword evidence="7" id="KW-0812">Transmembrane</keyword>
<dbReference type="PANTHER" id="PTHR34195:SF1">
    <property type="entry name" value="PHOTOSYSTEM I REACTION CENTER SUBUNIT V, CHLOROPLASTIC"/>
    <property type="match status" value="1"/>
</dbReference>
<keyword evidence="4" id="KW-0150">Chloroplast</keyword>
<dbReference type="GO" id="GO:0009507">
    <property type="term" value="C:chloroplast"/>
    <property type="evidence" value="ECO:0007669"/>
    <property type="project" value="UniProtKB-SubCell"/>
</dbReference>
<keyword evidence="5" id="KW-0602">Photosynthesis</keyword>
<reference evidence="10" key="1">
    <citation type="journal article" date="2023" name="Plant J.">
        <title>The genome of the king protea, Protea cynaroides.</title>
        <authorList>
            <person name="Chang J."/>
            <person name="Duong T.A."/>
            <person name="Schoeman C."/>
            <person name="Ma X."/>
            <person name="Roodt D."/>
            <person name="Barker N."/>
            <person name="Li Z."/>
            <person name="Van de Peer Y."/>
            <person name="Mizrachi E."/>
        </authorList>
    </citation>
    <scope>NUCLEOTIDE SEQUENCE</scope>
    <source>
        <tissue evidence="10">Young leaves</tissue>
    </source>
</reference>
<protein>
    <submittedName>
        <fullName evidence="10">Uncharacterized protein</fullName>
    </submittedName>
</protein>
<keyword evidence="9" id="KW-0472">Membrane</keyword>
<keyword evidence="6" id="KW-0934">Plastid</keyword>
<comment type="subcellular location">
    <subcellularLocation>
        <location evidence="1">Membrane</location>
        <topology evidence="1">Multi-pass membrane protein</topology>
    </subcellularLocation>
    <subcellularLocation>
        <location evidence="2">Plastid</location>
        <location evidence="2">Chloroplast</location>
    </subcellularLocation>
</comment>
<evidence type="ECO:0000256" key="1">
    <source>
        <dbReference type="ARBA" id="ARBA00004141"/>
    </source>
</evidence>
<dbReference type="Gene3D" id="1.10.286.40">
    <property type="entry name" value="Chlorophyll a-b binding protein like"/>
    <property type="match status" value="1"/>
</dbReference>
<dbReference type="InterPro" id="IPR016370">
    <property type="entry name" value="PSI_PsaG/PsaK_pln"/>
</dbReference>
<evidence type="ECO:0000313" key="10">
    <source>
        <dbReference type="EMBL" id="KAJ4951275.1"/>
    </source>
</evidence>
<dbReference type="GO" id="GO:0015979">
    <property type="term" value="P:photosynthesis"/>
    <property type="evidence" value="ECO:0007669"/>
    <property type="project" value="UniProtKB-KW"/>
</dbReference>
<dbReference type="EMBL" id="JAMYWD010000012">
    <property type="protein sequence ID" value="KAJ4951275.1"/>
    <property type="molecule type" value="Genomic_DNA"/>
</dbReference>
<dbReference type="PANTHER" id="PTHR34195">
    <property type="entry name" value="PHOTOSYSTEM I REACTION CENTER SUBUNIT V, CHLOROPLASTIC-RELATED"/>
    <property type="match status" value="1"/>
</dbReference>
<evidence type="ECO:0000256" key="4">
    <source>
        <dbReference type="ARBA" id="ARBA00022528"/>
    </source>
</evidence>
<evidence type="ECO:0000256" key="5">
    <source>
        <dbReference type="ARBA" id="ARBA00022531"/>
    </source>
</evidence>
<comment type="caution">
    <text evidence="10">The sequence shown here is derived from an EMBL/GenBank/DDBJ whole genome shotgun (WGS) entry which is preliminary data.</text>
</comment>
<keyword evidence="11" id="KW-1185">Reference proteome</keyword>
<organism evidence="10 11">
    <name type="scientific">Protea cynaroides</name>
    <dbReference type="NCBI Taxonomy" id="273540"/>
    <lineage>
        <taxon>Eukaryota</taxon>
        <taxon>Viridiplantae</taxon>
        <taxon>Streptophyta</taxon>
        <taxon>Embryophyta</taxon>
        <taxon>Tracheophyta</taxon>
        <taxon>Spermatophyta</taxon>
        <taxon>Magnoliopsida</taxon>
        <taxon>Proteales</taxon>
        <taxon>Proteaceae</taxon>
        <taxon>Protea</taxon>
    </lineage>
</organism>
<name>A0A9Q0JUU3_9MAGN</name>
<evidence type="ECO:0000256" key="8">
    <source>
        <dbReference type="ARBA" id="ARBA00022836"/>
    </source>
</evidence>
<dbReference type="AlphaFoldDB" id="A0A9Q0JUU3"/>